<reference evidence="3" key="1">
    <citation type="submission" date="2016-10" db="EMBL/GenBank/DDBJ databases">
        <authorList>
            <person name="Varghese N."/>
            <person name="Submissions S."/>
        </authorList>
    </citation>
    <scope>NUCLEOTIDE SEQUENCE [LARGE SCALE GENOMIC DNA]</scope>
    <source>
        <strain evidence="3">ATCC 35263</strain>
    </source>
</reference>
<protein>
    <submittedName>
        <fullName evidence="2">Glycosyl transferase family 2</fullName>
    </submittedName>
</protein>
<keyword evidence="3" id="KW-1185">Reference proteome</keyword>
<dbReference type="PANTHER" id="PTHR43179:SF7">
    <property type="entry name" value="RHAMNOSYLTRANSFERASE WBBL"/>
    <property type="match status" value="1"/>
</dbReference>
<keyword evidence="2" id="KW-0808">Transferase</keyword>
<dbReference type="PANTHER" id="PTHR43179">
    <property type="entry name" value="RHAMNOSYLTRANSFERASE WBBL"/>
    <property type="match status" value="1"/>
</dbReference>
<gene>
    <name evidence="2" type="ORF">SAMN02745716_0129</name>
</gene>
<dbReference type="GO" id="GO:0016740">
    <property type="term" value="F:transferase activity"/>
    <property type="evidence" value="ECO:0007669"/>
    <property type="project" value="UniProtKB-KW"/>
</dbReference>
<dbReference type="RefSeq" id="WP_177169216.1">
    <property type="nucleotide sequence ID" value="NZ_FNWJ01000001.1"/>
</dbReference>
<feature type="domain" description="Glycosyltransferase 2-like" evidence="1">
    <location>
        <begin position="12"/>
        <end position="127"/>
    </location>
</feature>
<dbReference type="Gene3D" id="3.90.550.10">
    <property type="entry name" value="Spore Coat Polysaccharide Biosynthesis Protein SpsA, Chain A"/>
    <property type="match status" value="1"/>
</dbReference>
<dbReference type="STRING" id="29539.SAMN02745716_0129"/>
<evidence type="ECO:0000313" key="2">
    <source>
        <dbReference type="EMBL" id="SEH10280.1"/>
    </source>
</evidence>
<name>A0A1H6FJA5_THEAL</name>
<sequence length="320" mass="34797">MSTVADDRFALVTVIHNSAPELARLLDSIDRHLHPRPRVIVVDDGSSDDGAELAVTRGCEVLRQERARGFGAACNAGVAAVSEPVTVLINPDCELRDDGLRRLAHAAIERHALVAPRLLHQDGHIQDSAHPLPGGAAVLTGAFLPHRVLPARVRSWIEPYRTTRERRVGWAIAACIAAPTELLRALGPFDPQGFLFYEDLELCLRAAARGYPTWLLSQIEVVHTGGTSVERALGAEVPLLKALRRREVVRRNLGRRRLVIDDLSELATYGLRLAARTLLRRDATRDRRHLHAHLAAIRAARGRGAGATTSRAAAGDAAGS</sequence>
<dbReference type="SUPFAM" id="SSF53448">
    <property type="entry name" value="Nucleotide-diphospho-sugar transferases"/>
    <property type="match status" value="1"/>
</dbReference>
<accession>A0A1H6FJA5</accession>
<proteinExistence type="predicted"/>
<evidence type="ECO:0000259" key="1">
    <source>
        <dbReference type="Pfam" id="PF00535"/>
    </source>
</evidence>
<evidence type="ECO:0000313" key="3">
    <source>
        <dbReference type="Proteomes" id="UP000222056"/>
    </source>
</evidence>
<dbReference type="Proteomes" id="UP000222056">
    <property type="component" value="Unassembled WGS sequence"/>
</dbReference>
<organism evidence="2 3">
    <name type="scientific">Thermoleophilum album</name>
    <dbReference type="NCBI Taxonomy" id="29539"/>
    <lineage>
        <taxon>Bacteria</taxon>
        <taxon>Bacillati</taxon>
        <taxon>Actinomycetota</taxon>
        <taxon>Thermoleophilia</taxon>
        <taxon>Thermoleophilales</taxon>
        <taxon>Thermoleophilaceae</taxon>
        <taxon>Thermoleophilum</taxon>
    </lineage>
</organism>
<dbReference type="InterPro" id="IPR001173">
    <property type="entry name" value="Glyco_trans_2-like"/>
</dbReference>
<dbReference type="Pfam" id="PF00535">
    <property type="entry name" value="Glycos_transf_2"/>
    <property type="match status" value="1"/>
</dbReference>
<dbReference type="InterPro" id="IPR029044">
    <property type="entry name" value="Nucleotide-diphossugar_trans"/>
</dbReference>
<dbReference type="AlphaFoldDB" id="A0A1H6FJA5"/>
<dbReference type="EMBL" id="FNWJ01000001">
    <property type="protein sequence ID" value="SEH10280.1"/>
    <property type="molecule type" value="Genomic_DNA"/>
</dbReference>